<protein>
    <recommendedName>
        <fullName evidence="1">BppU N-terminal domain-containing protein</fullName>
    </recommendedName>
</protein>
<comment type="caution">
    <text evidence="2">The sequence shown here is derived from an EMBL/GenBank/DDBJ whole genome shotgun (WGS) entry which is preliminary data.</text>
</comment>
<dbReference type="Proteomes" id="UP000838102">
    <property type="component" value="Unassembled WGS sequence"/>
</dbReference>
<sequence length="381" mass="41777">MDISQKFVQINTELSTDQATVVNAMSGRQGDNKREVFFQLKDGQFPHNLSGQDVRLVVKDAKGVLKVLSGMNNVSNLALGRFSMVIPWNFYQAAGDILDGYLQVTEGDKVISTIPIHYTVYTNQGTFVQTDDKVFLSDVQTLVDDINSRFKGATQNLEAMETATKLLQQALDNATAQINGKGLASKGDDNTFTGSNTFTNPIKGSLQGVATNALMANTANDPNAAHVTSRNDFSNYKQTFGTIALTEGISRNLMYTFDAILWGVHVTFYQTPIGVQIYVNGSLSERDSSWDWQSTGVSLNNNINPPLTDYIIAVSAASGVVGYSYRLSFEFQVKVTTTGNILIRLFRTDTAYDPGKQDDAWGIVHVKNMNVEGAAFYPSFV</sequence>
<evidence type="ECO:0000313" key="3">
    <source>
        <dbReference type="Proteomes" id="UP000838102"/>
    </source>
</evidence>
<dbReference type="InterPro" id="IPR018913">
    <property type="entry name" value="BppU_N"/>
</dbReference>
<proteinExistence type="predicted"/>
<dbReference type="Pfam" id="PF10651">
    <property type="entry name" value="BppU_N"/>
    <property type="match status" value="1"/>
</dbReference>
<feature type="domain" description="BppU N-terminal" evidence="1">
    <location>
        <begin position="9"/>
        <end position="147"/>
    </location>
</feature>
<dbReference type="EMBL" id="CAKOEU010000004">
    <property type="protein sequence ID" value="CAH1854715.1"/>
    <property type="molecule type" value="Genomic_DNA"/>
</dbReference>
<evidence type="ECO:0000259" key="1">
    <source>
        <dbReference type="Pfam" id="PF10651"/>
    </source>
</evidence>
<accession>A0ABM9D243</accession>
<organism evidence="2 3">
    <name type="scientific">Convivina praedatoris</name>
    <dbReference type="NCBI Taxonomy" id="2880963"/>
    <lineage>
        <taxon>Bacteria</taxon>
        <taxon>Bacillati</taxon>
        <taxon>Bacillota</taxon>
        <taxon>Bacilli</taxon>
        <taxon>Lactobacillales</taxon>
        <taxon>Lactobacillaceae</taxon>
        <taxon>Convivina</taxon>
    </lineage>
</organism>
<reference evidence="2" key="1">
    <citation type="submission" date="2022-03" db="EMBL/GenBank/DDBJ databases">
        <authorList>
            <person name="Hettiarachchi G."/>
        </authorList>
    </citation>
    <scope>NUCLEOTIDE SEQUENCE</scope>
    <source>
        <strain evidence="2">LMG 32447</strain>
    </source>
</reference>
<name>A0ABM9D243_9LACO</name>
<evidence type="ECO:0000313" key="2">
    <source>
        <dbReference type="EMBL" id="CAH1854715.1"/>
    </source>
</evidence>
<keyword evidence="3" id="KW-1185">Reference proteome</keyword>
<dbReference type="RefSeq" id="WP_248706318.1">
    <property type="nucleotide sequence ID" value="NZ_CAKOEU010000004.1"/>
</dbReference>
<gene>
    <name evidence="2" type="ORF">LMG032447_00920</name>
</gene>